<feature type="domain" description="Trimeric autotransporter adhesin YadA-like stalk" evidence="14">
    <location>
        <begin position="3841"/>
        <end position="3881"/>
    </location>
</feature>
<feature type="domain" description="Trimeric autotransporter adhesin YadA-like head" evidence="13">
    <location>
        <begin position="258"/>
        <end position="284"/>
    </location>
</feature>
<feature type="domain" description="Trimeric autotransporter adhesin YadA-like head" evidence="13">
    <location>
        <begin position="657"/>
        <end position="683"/>
    </location>
</feature>
<evidence type="ECO:0000259" key="13">
    <source>
        <dbReference type="Pfam" id="PF05658"/>
    </source>
</evidence>
<dbReference type="GO" id="GO:0009986">
    <property type="term" value="C:cell surface"/>
    <property type="evidence" value="ECO:0007669"/>
    <property type="project" value="UniProtKB-SubCell"/>
</dbReference>
<dbReference type="SUPFAM" id="SSF54523">
    <property type="entry name" value="Pili subunits"/>
    <property type="match status" value="1"/>
</dbReference>
<keyword evidence="4" id="KW-0813">Transport</keyword>
<evidence type="ECO:0000256" key="11">
    <source>
        <dbReference type="SAM" id="Phobius"/>
    </source>
</evidence>
<reference evidence="15 16" key="1">
    <citation type="submission" date="2017-11" db="EMBL/GenBank/DDBJ databases">
        <title>Genome sequencing of Fusobacterium periodonticum KCOM 1263.</title>
        <authorList>
            <person name="Kook J.-K."/>
            <person name="Park S.-N."/>
            <person name="Lim Y.K."/>
        </authorList>
    </citation>
    <scope>NUCLEOTIDE SEQUENCE [LARGE SCALE GENOMIC DNA]</scope>
    <source>
        <strain evidence="15 16">KCOM 1263</strain>
    </source>
</reference>
<evidence type="ECO:0000256" key="2">
    <source>
        <dbReference type="ARBA" id="ARBA00004442"/>
    </source>
</evidence>
<feature type="domain" description="Trimeric autotransporter adhesin YadA-like stalk" evidence="14">
    <location>
        <begin position="4661"/>
        <end position="4703"/>
    </location>
</feature>
<sequence>MNNKERDEKFLKSWLKKKISITTSTVVSFLITGAIGSVAAYGANAGNRTGQGTNDSVAIGTQSNSTAGGVAVGKKAQATGNEGAVAVGVESTTREYGVAIGYKAGQENWTPGSASHSNITIGANTKVGDKGSTNSVGQSIAIGSSQGNGAWAKGTQAIAIGSDTIAEGDSSVVIGGDDVDRAISKTKSYVKKSYDKNDTETSTAVNNQSLDDIYKDLTGNTSGLGGYRGTTAGEASVALGVKAAAGDLATALGTMSEAKGINSLALGTGALATQANAVAVGAGSSTEGLKAKRVTDANIGLADGTNVNFGNFAGASNVTEGDMVSFGTVGRERQLKNIAPGELSATSTDAATGSQLFSVAKKLSEDINSKFRYVSIKSNDAGNKLNDGATENNAIAIGPNASTKVASAISLGDGANVVAAPTTDKNGKLLQTVMSSGSGVAIGKNASAVQAGVAIGDTSSTVTSGIAIGREAKVTNKYEAASGPYAKGDSQDGYLNYDRVQNPDNLQYSKIETTGNDIFSPDRYNGQGIAIGYKAESNMFGTSLGNSAVAKQGGLALGTFAKAEGATATAIGLGANSSGARGISMGRQASATTADSVAIGTGARGGASSAGGSVAVGGGAAATGTQAIAIGGLYGNDLYSSTATKDGAGNLTKNTQASGEASIAMGVNTKATAKQALAMGADAQATSEAALAVGVNAVSNKGIAIGKNSTSGGLSSSISLGTNATSNFGGIAIGENATAQSKSIVIGSGTRTPGFGTVVIGDEAGIGSASGKGANGMNSVAIGKAAGKSSDANTYLYSTIAIGANSKVGETGKGRVSQSIAIGGVADGEANKGGGTWARGDQSIAIGGDVKSLGDSSVAIGGDDLDAVAGSGASYTKKIFDKNGNQTSTQNISTNLNNIYKDLTGRTEGLRPTVYNGTKSGQGAVALGVKAEAGDIALAIGTMAEATGLNSVAIGTGAQTPQANAVAIGGGSTTNGIQGRQVKDADVTLADGTTMNYGGFAGATNVEEGSMVSFGRAGRERQLKNIAPGEISATSTDGINGSQLYAVAKKLGEGWKADAGGNKIGSSTLTSVKPGNTVVYSAGSNLQVKQTIDATNGKQTYEYSLNKDLTGLDSVTTKTITIPGATPGTNDVVIGKDGINAGSKPITNVGPGVNGTDAVNKNQLDKIGDNEIKLGGNSGTTAGQKLSQNNGLKFNIKGTDGIETSASGTDVTVKLDTATKSKIDKVTMPMRFSGDDYDSADEANTTIAKGLGERLEIVGGATNLTKGIPNIGTFKNSHGQLEIGLAKNLTGLEAAQFLSDPDNPDKGYSTITGDGYTITPVDSAGNALPEISITKDGINAGEKKITNVAPGTDPTDAVNKSQLDQKIGDNTIKLGGDKSTVTTAQNLSQGGGLQFNIKGANGIETSASGTDVTVKLDTVTKQKIDKAVMPLKFSGDDYDPFDEVSTVVSKELGDKLEIVGGADPSKLSDKNIGVIVDNTGKINLKLAKELTGLTSAEFKTPAGDKTVINGDGLTITPSTTGATPISVTKDGISAGDKKITNVAAGTNPTDAVNKSQLDQKIGDNTIKLGGNTGVTDPQNLSQTGGIKFDIVGTNGITTEAKDGKVTVSVDPSKLSASNSKLSYTANGDAPKKEVSLADGLNFTDGNLTTASVGANGVVKYDVKTTTLTSTDGKVTVPTTDGVATAKDVANAINNSGWKANAGGNVDGTPASTLVKSGDEVVFKAGDNLTVKQDLSAGKQEYTYKLNKDLTGLDSVTTKTITIPGATPGTNDVVIGKDGINAGNKPITNVADGVNGKDAVNKSQLDKIGDNEIKLGGDNTTVTAGQKLSQTGGLKFNIKGANGIETSASGTDVTVKLDAATKGKIDNAADKNLSNLTPAGKDVIKDTAAWKVKANNNTAETVKGGDEVVFKDGAGVTITQNGKEFTIAADTSKISKDTKISYTANGAAPKKEVSLADGFNFEDGTLTTATVDTAGKVKYDVKTTTLTSTDGKVTVPTTDGVATAKDVANAINNAGWKANADATGTGIKTGTPSAKLVKNGSTVSYVAGDNLTVAQDVDASGNHKYTYSLNKNLKDLDSVTTKTMTIPGATPGTNDVVIGKDGINAGDKKITNVAPGTNGTDAVNKNQLDQIGDNEIKLGGDNTTVTAGQKLSQTGGLQFNIKGANGIETSAAGTDVTVKLDAATRGKIDNAADKNLSNLTPAGIDKIKDTAAWKVKANSNAAETVKGGDEVVFKDGAGVTITQNGKEFTIAADTSKISKDTKISYTANGAAPKKEVSLADGFNFEDGTLTTATVDTAGKVKYDVKTTTLTSTDGKVTVPTTDGVATAKDVANAINNSGWKANAGGNVDGTPASTLVKSGDEVVFKAGDNLTVKQDLSAGKQEYTYKLNKDLTGLDSVTTKTITVPGAPGTNDVVIGKDGISAGNKVIKDVAPGVNGTDAVNKNQLDTATNDLINKGMNFSADDYNAATPNTTISKKLGERLEIVGGADKTKLSDNNIGSVVDNTGKINVKLAKELKDLTSAEFKTPAGDKTVINGDGLTVTPVAPGAAPISVTKDGINAGDKKITNVAPGTNGTDAVNKNQLDQIGDNEIKLGGDNTTVTAGQKLSQTGGLQFNIKGANGIETSAAGTDVTVKLDAATRGKIDNAADKNLSNLTPAGIDKIKDTAAWKVKANSNAAETVKGGDEVVFKDGAGVTITQNGKEFTIAADTSKISKDTKISYTANGAAPKKEVSLADGFNFEDGTLTTATVDTAGKVKYDVKTTTLTSTDGKVNTPAANNLVTANDVANAINNSGWKANAGGNVDGTPASTLVKSGDEVVFKAGDNLTVKQDLSAGKQEYTYKLNKDLTGLDSVTTKTITIPGATPGTNDVVIGKDGISAGNKVIKDVAPGVNGTDAVNKNQLDTATNDLINKGMNFSADDYNAATPNTTISKKLGERLEIVGGADKTKLSDNNIGSVVDNTGKINVKLAKELKDLTSAEFKTPAGDKTVINGDGLTVSPATPTTSPISVTKDGISAGDKKVTNVAPGTISKTSTDAINGSQLYNLASNTIQLGGDKATTTDKQTLDKTGGIKFDIVGANGITTEAKDGKVTVSVDASTIGANTKLKYKSNSDAATAQEVKLSDGLDFKNGNFTTATVGANGEVKYDTVTQGLTVTDGKAGLPNPATPGATTPNGLVTAQDVADALNNVGWKATADATGTGVKTGTPSVQLVKNGSTVTYVAGDNLTVAQDVTAGDHKYTYSLNKVLKDLTSAEFKTAAGDKTVINGDGLTVSPATPGTAPISITKDGISAGDKKVTNVAPGAISKTSTDAINGSQLYNLSSNTIQLGGDKATTTDKQTLDKTGGIKFDIVGANGITTEAKDGKVTVSVDASTIGANTKLKYKSNSDAGTTQEVKLSDGLDFKNGNFTTATVGANGEVKYDTVTQGLTVTDGKAGLPNPATPGATTPNGLVTAQDVADALNNVGWKATADATGTGIKTGTPSAQLVKNGSTVSYVAGDNLTVAQDVTAGDHKYTYSLNKVLKDLTSAEFKTAAGDKTVINGDGLTVSPATPTTSPISVTKDGISAGDKKVTNVAPGTISKTSTDAINGSQLYNLASNTIQLGGDKATTTDKQTLDKTGGIKFDIVGANGITTEAKDGKVTVSVDASTIGANTKLKYKSNSDAATAQEVKLSDGLDFKNGNFTTATVGANGEVKYDTVTQGLTVTDGKAGLPNPATPGATTPNGLVTAQDVADALNNVGWKATADATGTGVKTGTPSAQLVKNGSTVSYVAGDNLTVAQDVTAGDHKYTYSLNKELKDLTSAEFKTAAGDKTVINGDGLTVSPATPGTAPISITKDGISAGDKVVKNVAPGTISSTSTDAINGSQFHKLATNTIQLGGDNSTVTATQQLDKTGGIKFDIVGANGITTEAKDGKVTVKVDSSTIGANAKLSYTANGAAPKQEVTLANGLDFKNGNFTTATVGANGEVKYDTVTQGLTVTDGKAGLPNPATPGATTPNGLVTAQDVADALNNVGWKATADATGTGVKTGTPSAQLVKNGSTVSYVAGDNLTVAQDVTAGDHKYTYSLNKELKDLTSAEFKTAAGDKTVINGDGLTVSPATPGTAPISITKDGISAGDKKVTNVAPGTISKTSTDAINGSQLYNLASNTIQLGGDKATTTDKQTLDKTGGIKFDIVGANGITTEAKDGKVTVKVDSSTIGANAKLSYTANGAAPKQEVTLANGLDFKNGNFTTATVGANGEVKYDTVTQGLTVTDGKAGLPNPATPGATTPNGLVTAQDVADALNNVGWKATASAVGTGVASGSPSAQLVKNGSTVSYVAGDNLTVAQDVTAGDHKYTYSLNKVLKDLTSAEFKTAAGDKTVINGDGLTVSPATPGTAPISITKDGISAGDKVVKNVAPGTISSTSTDAINGSQFHKLATNTIQLGGDKGATATQQLDKTGGIKFNIVGENGITTTATGDKVTVGVDTNTIGANIKLKYKSNSDAGTTQEVKLSDGLDFKNGNFTTATVGANGEVKYDTVTQGLSVSPDGKAGLPNPATPGATTPNGLVTAQDVANALNSVGWNATAAAVGTGVASGSPSAQLVKNGSTVSYVAGDNLTVAQAVDANGNHKYTYSLNKQLKDLTSAEFVNPTSGNKTVVNGDGLTITPSTPGAKNISITKDGISAGDKKITDVADGDITPTSKDAINGSQLYKLASNTISLGGDNSTVTATQQLNKNGGIKFNIVGDNGIITEAKDDKVIVRVNPATIGSNITLKYAANGANGQTVKLSDGLNFQDGNFTKASVDTAGKVKYDTVTQAIAPTADGTAQVAPGSTPGLATSADVVNAINNSGWKATAGGNVTGTATPTVVKNGQEVEFNAGDNLKVKQTIDPTTGKQTYEYSLNKDLTGLNSAEFTNAAGDKTKITAGNTEYTNAAGDKTVVNSGGLTISSSTPGAKDISVTKDGISAGDKVIKNVAAGVNDTDAVNVSQLKDVDNKITNVNNTINKGLNFKGNTGATVNKQLGDTLEIVGEGTKADSEYSGQNLKVVEDGGKLVVKMDKNLKSDTVTADTVNTNSVTVGAPGKDGVITVKDANGKDGVSINGKDGSIGLNGKDGSSATISTVQGNPGIAGTPGTTMDRIQYTDKAGTPHQVATLDDGMKYGGDTGTVINKKLNQQVNVVGGITDTNKLSTKDNIGVVSDGSNNLKVRLAKDLDGLESVTVRDTSGNSTVVKGDGVTITSSSGDTVSLTDKGLDNGGNVITNVAAGKDGTDAVNVDQLNQAVGNIVNAAGDAIVHVNNKVDKLGDRVNKGLAGAAAMAGLEFMDIGINQATVAAAVGGYRGTHAVAVGVQAAPTENTRVNAKVSMTPGSRSETMYSIGASYRFNWR</sequence>
<keyword evidence="9 11" id="KW-0472">Membrane</keyword>
<feature type="domain" description="Trimeric autotransporter adhesin YadA-like head" evidence="13">
    <location>
        <begin position="552"/>
        <end position="575"/>
    </location>
</feature>
<comment type="subcellular location">
    <subcellularLocation>
        <location evidence="2">Cell outer membrane</location>
    </subcellularLocation>
    <subcellularLocation>
        <location evidence="1">Cell surface</location>
    </subcellularLocation>
</comment>
<feature type="domain" description="Trimeric autotransporter adhesin YadA-like stalk" evidence="14">
    <location>
        <begin position="2108"/>
        <end position="2143"/>
    </location>
</feature>
<dbReference type="InterPro" id="IPR011049">
    <property type="entry name" value="Serralysin-like_metalloprot_C"/>
</dbReference>
<dbReference type="Gene3D" id="3.30.1300.30">
    <property type="entry name" value="GSPII I/J protein-like"/>
    <property type="match status" value="1"/>
</dbReference>
<dbReference type="Gene3D" id="1.20.5.170">
    <property type="match status" value="7"/>
</dbReference>
<feature type="domain" description="Trimeric autotransporter adhesin YadA-like stalk" evidence="14">
    <location>
        <begin position="4387"/>
        <end position="4425"/>
    </location>
</feature>
<dbReference type="InterPro" id="IPR045584">
    <property type="entry name" value="Pilin-like"/>
</dbReference>
<feature type="domain" description="Trimeric autotransporter adhesin YadA-like head" evidence="13">
    <location>
        <begin position="152"/>
        <end position="176"/>
    </location>
</feature>
<keyword evidence="7" id="KW-0732">Signal</keyword>
<feature type="domain" description="Trimeric autotransporter adhesin YadA-like stalk" evidence="14">
    <location>
        <begin position="2562"/>
        <end position="2597"/>
    </location>
</feature>
<evidence type="ECO:0000256" key="9">
    <source>
        <dbReference type="ARBA" id="ARBA00023136"/>
    </source>
</evidence>
<feature type="domain" description="Trimeric autotransporter adhesin YadA-like stalk" evidence="14">
    <location>
        <begin position="4944"/>
        <end position="4979"/>
    </location>
</feature>
<dbReference type="InterPro" id="IPR037174">
    <property type="entry name" value="Trimeric_adhesin"/>
</dbReference>
<protein>
    <recommendedName>
        <fullName evidence="17">Hep/Hag repeat protein</fullName>
    </recommendedName>
</protein>
<evidence type="ECO:0000259" key="14">
    <source>
        <dbReference type="Pfam" id="PF05662"/>
    </source>
</evidence>
<accession>A0AAD0AK50</accession>
<feature type="domain" description="Trimeric autotransporter adhesin YadA-like C-terminal membrane anchor" evidence="12">
    <location>
        <begin position="5300"/>
        <end position="5354"/>
    </location>
</feature>
<evidence type="ECO:0000256" key="3">
    <source>
        <dbReference type="ARBA" id="ARBA00005848"/>
    </source>
</evidence>
<dbReference type="Gene3D" id="2.20.70.140">
    <property type="match status" value="13"/>
</dbReference>
<evidence type="ECO:0000256" key="1">
    <source>
        <dbReference type="ARBA" id="ARBA00004241"/>
    </source>
</evidence>
<feature type="domain" description="Trimeric autotransporter adhesin YadA-like stalk" evidence="14">
    <location>
        <begin position="2426"/>
        <end position="2463"/>
    </location>
</feature>
<evidence type="ECO:0000259" key="12">
    <source>
        <dbReference type="Pfam" id="PF03895"/>
    </source>
</evidence>
<evidence type="ECO:0000256" key="8">
    <source>
        <dbReference type="ARBA" id="ARBA00022927"/>
    </source>
</evidence>
<proteinExistence type="inferred from homology"/>
<dbReference type="Gene3D" id="6.20.50.100">
    <property type="match status" value="3"/>
</dbReference>
<feature type="domain" description="Trimeric autotransporter adhesin YadA-like stalk" evidence="14">
    <location>
        <begin position="1023"/>
        <end position="1062"/>
    </location>
</feature>
<comment type="similarity">
    <text evidence="3">Belongs to the autotransporter-2 (AT-2) (TC 1.B.40) family.</text>
</comment>
<dbReference type="GO" id="GO:0015031">
    <property type="term" value="P:protein transport"/>
    <property type="evidence" value="ECO:0007669"/>
    <property type="project" value="UniProtKB-KW"/>
</dbReference>
<dbReference type="SUPFAM" id="SSF101967">
    <property type="entry name" value="Adhesin YadA, collagen-binding domain"/>
    <property type="match status" value="11"/>
</dbReference>
<name>A0AAD0AK50_9FUSO</name>
<evidence type="ECO:0000256" key="6">
    <source>
        <dbReference type="ARBA" id="ARBA00022692"/>
    </source>
</evidence>
<dbReference type="Pfam" id="PF03895">
    <property type="entry name" value="YadA_anchor"/>
    <property type="match status" value="1"/>
</dbReference>
<feature type="domain" description="Trimeric autotransporter adhesin YadA-like head" evidence="13">
    <location>
        <begin position="838"/>
        <end position="862"/>
    </location>
</feature>
<dbReference type="Pfam" id="PF05662">
    <property type="entry name" value="YadA_stalk"/>
    <property type="match status" value="19"/>
</dbReference>
<dbReference type="Pfam" id="PF05658">
    <property type="entry name" value="YadA_head"/>
    <property type="match status" value="7"/>
</dbReference>
<dbReference type="Gene3D" id="3.90.1780.10">
    <property type="entry name" value="Trimeric adhesin"/>
    <property type="match status" value="11"/>
</dbReference>
<feature type="domain" description="Trimeric autotransporter adhesin YadA-like stalk" evidence="14">
    <location>
        <begin position="3291"/>
        <end position="3334"/>
    </location>
</feature>
<evidence type="ECO:0000256" key="5">
    <source>
        <dbReference type="ARBA" id="ARBA00022452"/>
    </source>
</evidence>
<organism evidence="15 16">
    <name type="scientific">Fusobacterium pseudoperiodonticum</name>
    <dbReference type="NCBI Taxonomy" id="2663009"/>
    <lineage>
        <taxon>Bacteria</taxon>
        <taxon>Fusobacteriati</taxon>
        <taxon>Fusobacteriota</taxon>
        <taxon>Fusobacteriia</taxon>
        <taxon>Fusobacteriales</taxon>
        <taxon>Fusobacteriaceae</taxon>
        <taxon>Fusobacterium</taxon>
    </lineage>
</organism>
<keyword evidence="5" id="KW-1134">Transmembrane beta strand</keyword>
<keyword evidence="8" id="KW-0653">Protein transport</keyword>
<evidence type="ECO:0000256" key="10">
    <source>
        <dbReference type="ARBA" id="ARBA00023237"/>
    </source>
</evidence>
<dbReference type="InterPro" id="IPR008635">
    <property type="entry name" value="Coiled_stalk_dom"/>
</dbReference>
<feature type="domain" description="Trimeric autotransporter adhesin YadA-like stalk" evidence="14">
    <location>
        <begin position="1344"/>
        <end position="1381"/>
    </location>
</feature>
<keyword evidence="16" id="KW-1185">Reference proteome</keyword>
<evidence type="ECO:0000313" key="15">
    <source>
        <dbReference type="EMBL" id="ATV60604.1"/>
    </source>
</evidence>
<feature type="domain" description="Trimeric autotransporter adhesin YadA-like stalk" evidence="14">
    <location>
        <begin position="1538"/>
        <end position="1579"/>
    </location>
</feature>
<feature type="domain" description="Trimeric autotransporter adhesin YadA-like stalk" evidence="14">
    <location>
        <begin position="5231"/>
        <end position="5269"/>
    </location>
</feature>
<dbReference type="InterPro" id="IPR008640">
    <property type="entry name" value="Adhesin_Head_dom"/>
</dbReference>
<feature type="domain" description="Trimeric autotransporter adhesin YadA-like stalk" evidence="14">
    <location>
        <begin position="1146"/>
        <end position="1178"/>
    </location>
</feature>
<dbReference type="RefSeq" id="WP_099986373.1">
    <property type="nucleotide sequence ID" value="NZ_CP024700.1"/>
</dbReference>
<keyword evidence="6 11" id="KW-0812">Transmembrane</keyword>
<dbReference type="Gene3D" id="6.10.250.2120">
    <property type="match status" value="1"/>
</dbReference>
<dbReference type="EMBL" id="CP024700">
    <property type="protein sequence ID" value="ATV60604.1"/>
    <property type="molecule type" value="Genomic_DNA"/>
</dbReference>
<feature type="domain" description="Trimeric autotransporter adhesin YadA-like head" evidence="13">
    <location>
        <begin position="578"/>
        <end position="603"/>
    </location>
</feature>
<evidence type="ECO:0000256" key="7">
    <source>
        <dbReference type="ARBA" id="ARBA00022729"/>
    </source>
</evidence>
<evidence type="ECO:0008006" key="17">
    <source>
        <dbReference type="Google" id="ProtNLM"/>
    </source>
</evidence>
<feature type="domain" description="Trimeric autotransporter adhesin YadA-like stalk" evidence="14">
    <location>
        <begin position="1786"/>
        <end position="1821"/>
    </location>
</feature>
<keyword evidence="10" id="KW-0998">Cell outer membrane</keyword>
<evidence type="ECO:0000256" key="4">
    <source>
        <dbReference type="ARBA" id="ARBA00022448"/>
    </source>
</evidence>
<keyword evidence="11" id="KW-1133">Transmembrane helix</keyword>
<feature type="domain" description="Trimeric autotransporter adhesin YadA-like stalk" evidence="14">
    <location>
        <begin position="3565"/>
        <end position="3607"/>
    </location>
</feature>
<dbReference type="Gene3D" id="6.10.250.2040">
    <property type="match status" value="2"/>
</dbReference>
<feature type="transmembrane region" description="Helical" evidence="11">
    <location>
        <begin position="21"/>
        <end position="43"/>
    </location>
</feature>
<feature type="domain" description="Trimeric autotransporter adhesin YadA-like stalk" evidence="14">
    <location>
        <begin position="4112"/>
        <end position="4154"/>
    </location>
</feature>
<dbReference type="InterPro" id="IPR005594">
    <property type="entry name" value="YadA_C"/>
</dbReference>
<feature type="domain" description="Trimeric autotransporter adhesin YadA-like stalk" evidence="14">
    <location>
        <begin position="335"/>
        <end position="371"/>
    </location>
</feature>
<evidence type="ECO:0000313" key="16">
    <source>
        <dbReference type="Proteomes" id="UP000228552"/>
    </source>
</evidence>
<dbReference type="GO" id="GO:0009279">
    <property type="term" value="C:cell outer membrane"/>
    <property type="evidence" value="ECO:0007669"/>
    <property type="project" value="UniProtKB-SubCell"/>
</dbReference>
<feature type="domain" description="Trimeric autotransporter adhesin YadA-like head" evidence="13">
    <location>
        <begin position="946"/>
        <end position="972"/>
    </location>
</feature>
<feature type="domain" description="Trimeric autotransporter adhesin YadA-like stalk" evidence="14">
    <location>
        <begin position="2881"/>
        <end position="2918"/>
    </location>
</feature>
<gene>
    <name evidence="15" type="ORF">CTM74_01215</name>
</gene>
<dbReference type="Gene3D" id="2.150.10.10">
    <property type="entry name" value="Serralysin-like metalloprotease, C-terminal"/>
    <property type="match status" value="7"/>
</dbReference>
<dbReference type="Proteomes" id="UP000228552">
    <property type="component" value="Chromosome"/>
</dbReference>
<feature type="domain" description="Trimeric autotransporter adhesin YadA-like stalk" evidence="14">
    <location>
        <begin position="3017"/>
        <end position="3059"/>
    </location>
</feature>